<dbReference type="Pfam" id="PF24906">
    <property type="entry name" value="Zf_WRKY19"/>
    <property type="match status" value="1"/>
</dbReference>
<sequence length="213" mass="22637">MAAQDGVVSSTVNHEGNEDQDSAASSQQSIKNSLCFILDNEVVTSKRTSSIDQLDGVDESTDAKRNRSLVSANNISSLLAPVASIVDEKAAQNTNVTTPPSERKASRYCIVEGCNSRAKHARRCWKHGGSVKCKIVECQNRAKSKGVCWSHGGGTICSSDQCLKIAVSNGVCWAHGGGKRCVTLGCFRPAFERTGNLCPMHYNAGSSTKSAPS</sequence>
<reference evidence="4" key="2">
    <citation type="submission" date="2022-12" db="EMBL/GenBank/DDBJ databases">
        <authorList>
            <person name="Webb A."/>
        </authorList>
    </citation>
    <scope>NUCLEOTIDE SEQUENCE</scope>
    <source>
        <strain evidence="4">Pf2</strain>
    </source>
</reference>
<reference evidence="3 5" key="1">
    <citation type="submission" date="2021-11" db="EMBL/GenBank/DDBJ databases">
        <authorList>
            <person name="Islam A."/>
            <person name="Islam S."/>
            <person name="Flora M.S."/>
            <person name="Rahman M."/>
            <person name="Ziaur R.M."/>
            <person name="Epstein J.H."/>
            <person name="Hassan M."/>
            <person name="Klassen M."/>
            <person name="Woodard K."/>
            <person name="Webb A."/>
            <person name="Webby R.J."/>
            <person name="El Zowalaty M.E."/>
        </authorList>
    </citation>
    <scope>NUCLEOTIDE SEQUENCE [LARGE SCALE GENOMIC DNA]</scope>
    <source>
        <strain evidence="3">Pf1</strain>
    </source>
</reference>
<accession>A0AAV0SUY6</accession>
<evidence type="ECO:0000259" key="2">
    <source>
        <dbReference type="Pfam" id="PF24906"/>
    </source>
</evidence>
<evidence type="ECO:0000313" key="4">
    <source>
        <dbReference type="EMBL" id="CAI5708761.1"/>
    </source>
</evidence>
<feature type="region of interest" description="Disordered" evidence="1">
    <location>
        <begin position="1"/>
        <end position="25"/>
    </location>
</feature>
<evidence type="ECO:0000313" key="5">
    <source>
        <dbReference type="Proteomes" id="UP001157938"/>
    </source>
</evidence>
<feature type="domain" description="WRKY19-like zinc finger" evidence="2">
    <location>
        <begin position="154"/>
        <end position="177"/>
    </location>
</feature>
<gene>
    <name evidence="3" type="ORF">PFR001_LOCUS1063</name>
    <name evidence="4" type="ORF">PFR002_LOCUS1896</name>
</gene>
<keyword evidence="5" id="KW-1185">Reference proteome</keyword>
<organism evidence="4 6">
    <name type="scientific">Peronospora farinosa</name>
    <dbReference type="NCBI Taxonomy" id="134698"/>
    <lineage>
        <taxon>Eukaryota</taxon>
        <taxon>Sar</taxon>
        <taxon>Stramenopiles</taxon>
        <taxon>Oomycota</taxon>
        <taxon>Peronosporomycetes</taxon>
        <taxon>Peronosporales</taxon>
        <taxon>Peronosporaceae</taxon>
        <taxon>Peronospora</taxon>
    </lineage>
</organism>
<dbReference type="PANTHER" id="PTHR31827:SF1">
    <property type="entry name" value="EMB|CAB89363.1"/>
    <property type="match status" value="1"/>
</dbReference>
<evidence type="ECO:0000313" key="6">
    <source>
        <dbReference type="Proteomes" id="UP001159659"/>
    </source>
</evidence>
<dbReference type="PANTHER" id="PTHR31827">
    <property type="entry name" value="EMB|CAB89363.1"/>
    <property type="match status" value="1"/>
</dbReference>
<evidence type="ECO:0000256" key="1">
    <source>
        <dbReference type="SAM" id="MobiDB-lite"/>
    </source>
</evidence>
<protein>
    <recommendedName>
        <fullName evidence="2">WRKY19-like zinc finger domain-containing protein</fullName>
    </recommendedName>
</protein>
<dbReference type="EMBL" id="CAKLBC010000209">
    <property type="protein sequence ID" value="CAH0485363.1"/>
    <property type="molecule type" value="Genomic_DNA"/>
</dbReference>
<comment type="caution">
    <text evidence="4">The sequence shown here is derived from an EMBL/GenBank/DDBJ whole genome shotgun (WGS) entry which is preliminary data.</text>
</comment>
<name>A0AAV0SUY6_9STRA</name>
<dbReference type="EMBL" id="CANTFK010000189">
    <property type="protein sequence ID" value="CAI5708761.1"/>
    <property type="molecule type" value="Genomic_DNA"/>
</dbReference>
<evidence type="ECO:0000313" key="3">
    <source>
        <dbReference type="EMBL" id="CAH0485363.1"/>
    </source>
</evidence>
<dbReference type="InterPro" id="IPR056866">
    <property type="entry name" value="Znf_WRKY19"/>
</dbReference>
<dbReference type="Proteomes" id="UP001159659">
    <property type="component" value="Unassembled WGS sequence"/>
</dbReference>
<dbReference type="Proteomes" id="UP001157938">
    <property type="component" value="Unassembled WGS sequence"/>
</dbReference>
<proteinExistence type="predicted"/>
<dbReference type="AlphaFoldDB" id="A0AAV0SUY6"/>